<feature type="repeat" description="PPR" evidence="3">
    <location>
        <begin position="561"/>
        <end position="595"/>
    </location>
</feature>
<organism evidence="4 5">
    <name type="scientific">Nelumbo nucifera</name>
    <name type="common">Sacred lotus</name>
    <dbReference type="NCBI Taxonomy" id="4432"/>
    <lineage>
        <taxon>Eukaryota</taxon>
        <taxon>Viridiplantae</taxon>
        <taxon>Streptophyta</taxon>
        <taxon>Embryophyta</taxon>
        <taxon>Tracheophyta</taxon>
        <taxon>Spermatophyta</taxon>
        <taxon>Magnoliopsida</taxon>
        <taxon>Proteales</taxon>
        <taxon>Nelumbonaceae</taxon>
        <taxon>Nelumbo</taxon>
    </lineage>
</organism>
<evidence type="ECO:0000256" key="3">
    <source>
        <dbReference type="PROSITE-ProRule" id="PRU00708"/>
    </source>
</evidence>
<proteinExistence type="inferred from homology"/>
<dbReference type="InterPro" id="IPR002885">
    <property type="entry name" value="PPR_rpt"/>
</dbReference>
<feature type="repeat" description="PPR" evidence="3">
    <location>
        <begin position="698"/>
        <end position="732"/>
    </location>
</feature>
<dbReference type="NCBIfam" id="TIGR00756">
    <property type="entry name" value="PPR"/>
    <property type="match status" value="6"/>
</dbReference>
<sequence>MIPDRYLETHFKTLTQTKKNPCRPNLFQLPTQKGITHVPCVPTAHYNRASVISSLLSVSPLILNPDAVRVQCSFGSVVRNKSNLSPISIRGAHKQIRVRHGHICETKVEICSSIHVSIQAAGLMKITKPFNIKISTTTDSTIERALASLYQVHFLDYGACGHLIQHFTNHHLVRQGKQIHARLILTSVIPDNFLASKLLTFYSKSGSLYEAYKVFDKIPNKNIFSWNAMFIAYSLHNRHSETLKLFSSLVASSTGTVKPDNFTVTSVLKALSCLFPDSRLAKEIHNFVLRHGYESDLFVVNALITIYARSSNLGLARKLFDWIPDRDIVSWNSMLAGYSQAGFYEDCLRLYREMENCTYLKPNEVTVVSVLQACAQLKDLNFGMEIHRFIIENKVKVDMSVCNSIIGLYAKCGSLNYARELFDEMTERDDISYGSMISGYMLHGFVNKALELFEGIEKPGLNTWNAMISGLVQNNHHEGVPELLRKLQTAGLRPNSVTLASVLPTFSYFSNLKGGKQIHCYAIRNGFDQNIFVGTAIIDTYAKAGFLHAAHQVFVQLGSKSVIVWTAIISAYAAHGDANAALRLFHEMITGGILPDPVTFTAVLAACAHAGLVDEAWQIFNTMLPEYRIQPTIEHYACMVGVISRAGMLSEAVQFISKMPIEPNAKVWGVLLNGAAVSGDVDLGKFVCDQLFEIEPENTGNYIILANLYSQAGRWEEAERVREKMKKMGLKKVPGCSWIETSCGLQSFVAGYVSDHSTKEIYEILEGMVELMKEEGYVPANDLDEDSFYS</sequence>
<dbReference type="InterPro" id="IPR011990">
    <property type="entry name" value="TPR-like_helical_dom_sf"/>
</dbReference>
<dbReference type="PANTHER" id="PTHR47926:SF472">
    <property type="entry name" value="REPEAT (PPR) SUPERFAMILY PROTEIN, PUTATIVE-RELATED"/>
    <property type="match status" value="1"/>
</dbReference>
<dbReference type="SUPFAM" id="SSF48452">
    <property type="entry name" value="TPR-like"/>
    <property type="match status" value="1"/>
</dbReference>
<dbReference type="Proteomes" id="UP000189703">
    <property type="component" value="Unplaced"/>
</dbReference>
<evidence type="ECO:0000256" key="2">
    <source>
        <dbReference type="ARBA" id="ARBA00061659"/>
    </source>
</evidence>
<dbReference type="Pfam" id="PF01535">
    <property type="entry name" value="PPR"/>
    <property type="match status" value="5"/>
</dbReference>
<dbReference type="PROSITE" id="PS51375">
    <property type="entry name" value="PPR"/>
    <property type="match status" value="6"/>
</dbReference>
<accession>A0A1U8BCW1</accession>
<keyword evidence="4" id="KW-1185">Reference proteome</keyword>
<dbReference type="OMA" id="YTSREMY"/>
<evidence type="ECO:0000313" key="4">
    <source>
        <dbReference type="Proteomes" id="UP000189703"/>
    </source>
</evidence>
<dbReference type="KEGG" id="nnu:104609483"/>
<dbReference type="InParanoid" id="A0A1U8BCW1"/>
<dbReference type="AlphaFoldDB" id="A0A1U8BCW1"/>
<dbReference type="FunFam" id="1.25.40.10:FF:000196">
    <property type="entry name" value="Pentatricopeptide repeat-containing protein At4g14850"/>
    <property type="match status" value="1"/>
</dbReference>
<feature type="repeat" description="PPR" evidence="3">
    <location>
        <begin position="327"/>
        <end position="361"/>
    </location>
</feature>
<feature type="repeat" description="PPR" evidence="3">
    <location>
        <begin position="398"/>
        <end position="428"/>
    </location>
</feature>
<evidence type="ECO:0000313" key="5">
    <source>
        <dbReference type="RefSeq" id="XP_010274119.2"/>
    </source>
</evidence>
<dbReference type="FunFam" id="1.25.40.10:FF:000090">
    <property type="entry name" value="Pentatricopeptide repeat-containing protein, chloroplastic"/>
    <property type="match status" value="1"/>
</dbReference>
<dbReference type="OrthoDB" id="185373at2759"/>
<feature type="repeat" description="PPR" evidence="3">
    <location>
        <begin position="596"/>
        <end position="631"/>
    </location>
</feature>
<protein>
    <submittedName>
        <fullName evidence="5">Pentatricopeptide repeat-containing protein At2g37310</fullName>
    </submittedName>
</protein>
<dbReference type="InterPro" id="IPR046848">
    <property type="entry name" value="E_motif"/>
</dbReference>
<feature type="repeat" description="PPR" evidence="3">
    <location>
        <begin position="460"/>
        <end position="494"/>
    </location>
</feature>
<reference evidence="5" key="1">
    <citation type="submission" date="2025-08" db="UniProtKB">
        <authorList>
            <consortium name="RefSeq"/>
        </authorList>
    </citation>
    <scope>IDENTIFICATION</scope>
</reference>
<comment type="similarity">
    <text evidence="2">Belongs to the PPR family. PCMP-E subfamily.</text>
</comment>
<evidence type="ECO:0000256" key="1">
    <source>
        <dbReference type="ARBA" id="ARBA00022737"/>
    </source>
</evidence>
<dbReference type="FunFam" id="1.25.40.10:FF:000801">
    <property type="entry name" value="Pentatricopeptide repeat-containing protein"/>
    <property type="match status" value="1"/>
</dbReference>
<name>A0A1U8BCW1_NELNU</name>
<dbReference type="STRING" id="4432.A0A1U8BCW1"/>
<dbReference type="Pfam" id="PF13041">
    <property type="entry name" value="PPR_2"/>
    <property type="match status" value="2"/>
</dbReference>
<gene>
    <name evidence="5" type="primary">LOC104609483</name>
</gene>
<dbReference type="FunCoup" id="A0A1U8BCW1">
    <property type="interactions" value="986"/>
</dbReference>
<dbReference type="Gene3D" id="1.25.40.10">
    <property type="entry name" value="Tetratricopeptide repeat domain"/>
    <property type="match status" value="4"/>
</dbReference>
<dbReference type="InterPro" id="IPR046960">
    <property type="entry name" value="PPR_At4g14850-like_plant"/>
</dbReference>
<dbReference type="GO" id="GO:0003723">
    <property type="term" value="F:RNA binding"/>
    <property type="evidence" value="ECO:0007669"/>
    <property type="project" value="InterPro"/>
</dbReference>
<dbReference type="eggNOG" id="KOG4197">
    <property type="taxonomic scope" value="Eukaryota"/>
</dbReference>
<dbReference type="Pfam" id="PF20431">
    <property type="entry name" value="E_motif"/>
    <property type="match status" value="1"/>
</dbReference>
<dbReference type="PANTHER" id="PTHR47926">
    <property type="entry name" value="PENTATRICOPEPTIDE REPEAT-CONTAINING PROTEIN"/>
    <property type="match status" value="1"/>
</dbReference>
<dbReference type="RefSeq" id="XP_010274119.2">
    <property type="nucleotide sequence ID" value="XM_010275817.2"/>
</dbReference>
<keyword evidence="1" id="KW-0677">Repeat</keyword>
<dbReference type="GO" id="GO:0009451">
    <property type="term" value="P:RNA modification"/>
    <property type="evidence" value="ECO:0007669"/>
    <property type="project" value="InterPro"/>
</dbReference>
<dbReference type="GeneID" id="104609483"/>